<evidence type="ECO:0000259" key="5">
    <source>
        <dbReference type="Pfam" id="PF11935"/>
    </source>
</evidence>
<dbReference type="STRING" id="451379.A0A158R605"/>
<dbReference type="AlphaFoldDB" id="A0A158R605"/>
<feature type="compositionally biased region" description="Basic and acidic residues" evidence="4">
    <location>
        <begin position="327"/>
        <end position="352"/>
    </location>
</feature>
<reference evidence="8" key="1">
    <citation type="submission" date="2016-04" db="UniProtKB">
        <authorList>
            <consortium name="WormBaseParasite"/>
        </authorList>
    </citation>
    <scope>IDENTIFICATION</scope>
</reference>
<proteinExistence type="predicted"/>
<dbReference type="InterPro" id="IPR016024">
    <property type="entry name" value="ARM-type_fold"/>
</dbReference>
<feature type="domain" description="Symplekin/Pta1 N-terminal" evidence="5">
    <location>
        <begin position="108"/>
        <end position="330"/>
    </location>
</feature>
<dbReference type="GO" id="GO:0005847">
    <property type="term" value="C:mRNA cleavage and polyadenylation specificity factor complex"/>
    <property type="evidence" value="ECO:0007669"/>
    <property type="project" value="TreeGrafter"/>
</dbReference>
<keyword evidence="2" id="KW-0507">mRNA processing</keyword>
<dbReference type="Pfam" id="PF11935">
    <property type="entry name" value="SYMPK_PTA1_N"/>
    <property type="match status" value="1"/>
</dbReference>
<evidence type="ECO:0000313" key="8">
    <source>
        <dbReference type="WBParaSite" id="SMUV_0000890801-mRNA-1"/>
    </source>
</evidence>
<dbReference type="WBParaSite" id="SMUV_0000890801-mRNA-1">
    <property type="protein sequence ID" value="SMUV_0000890801-mRNA-1"/>
    <property type="gene ID" value="SMUV_0000890801"/>
</dbReference>
<dbReference type="InterPro" id="IPR011989">
    <property type="entry name" value="ARM-like"/>
</dbReference>
<evidence type="ECO:0000256" key="3">
    <source>
        <dbReference type="ARBA" id="ARBA00023242"/>
    </source>
</evidence>
<name>A0A158R605_9BILA</name>
<dbReference type="InterPro" id="IPR021850">
    <property type="entry name" value="Symplekin/Pta1"/>
</dbReference>
<dbReference type="Proteomes" id="UP000046393">
    <property type="component" value="Unplaced"/>
</dbReference>
<accession>A0A158R605</accession>
<feature type="region of interest" description="Disordered" evidence="4">
    <location>
        <begin position="446"/>
        <end position="473"/>
    </location>
</feature>
<evidence type="ECO:0000256" key="1">
    <source>
        <dbReference type="ARBA" id="ARBA00004123"/>
    </source>
</evidence>
<evidence type="ECO:0000256" key="2">
    <source>
        <dbReference type="ARBA" id="ARBA00022664"/>
    </source>
</evidence>
<dbReference type="GO" id="GO:0006397">
    <property type="term" value="P:mRNA processing"/>
    <property type="evidence" value="ECO:0007669"/>
    <property type="project" value="UniProtKB-KW"/>
</dbReference>
<dbReference type="Gene3D" id="1.25.10.10">
    <property type="entry name" value="Leucine-rich Repeat Variant"/>
    <property type="match status" value="1"/>
</dbReference>
<organism evidence="7 8">
    <name type="scientific">Syphacia muris</name>
    <dbReference type="NCBI Taxonomy" id="451379"/>
    <lineage>
        <taxon>Eukaryota</taxon>
        <taxon>Metazoa</taxon>
        <taxon>Ecdysozoa</taxon>
        <taxon>Nematoda</taxon>
        <taxon>Chromadorea</taxon>
        <taxon>Rhabditida</taxon>
        <taxon>Spirurina</taxon>
        <taxon>Oxyuridomorpha</taxon>
        <taxon>Oxyuroidea</taxon>
        <taxon>Oxyuridae</taxon>
        <taxon>Syphacia</taxon>
    </lineage>
</organism>
<evidence type="ECO:0000313" key="7">
    <source>
        <dbReference type="Proteomes" id="UP000046393"/>
    </source>
</evidence>
<feature type="compositionally biased region" description="Polar residues" evidence="4">
    <location>
        <begin position="464"/>
        <end position="473"/>
    </location>
</feature>
<evidence type="ECO:0000259" key="6">
    <source>
        <dbReference type="Pfam" id="PF12295"/>
    </source>
</evidence>
<dbReference type="PANTHER" id="PTHR15245:SF20">
    <property type="entry name" value="SYMPLEKIN"/>
    <property type="match status" value="1"/>
</dbReference>
<dbReference type="InterPro" id="IPR022075">
    <property type="entry name" value="Symplekin_C"/>
</dbReference>
<feature type="region of interest" description="Disordered" evidence="4">
    <location>
        <begin position="322"/>
        <end position="356"/>
    </location>
</feature>
<protein>
    <submittedName>
        <fullName evidence="8">DUF3453 domain-containing protein</fullName>
    </submittedName>
</protein>
<feature type="domain" description="Symplekin C-terminal" evidence="6">
    <location>
        <begin position="858"/>
        <end position="1039"/>
    </location>
</feature>
<sequence>MVEDDSESISDVIGDEIRQAQQISGNTVEERLKHLYKAQELLLHHDSSGSLLDNFLDEILEFALENDVRIRCFVASFTDKACKKDCDVMKKAVVTLSYLLEANVDRGISVVKKVIQVCCQLYPVILKWACNSKTVDVERCWEAFSVIKGRIMRNLDSDNEGVRTQTIKFLEAVVLAQSLKTDESEKGRGDSNLMCLNEISRQHRFISYRKMESEAQNNFNLLLEQLASPHISSLNLLTCLSCVCSIAQQRPQFMPRVIAALESLHVNLPPTLAMSQVKSVRKELKMHLIRFLRHPSSVPFHQRISTLLSELGAGQSEIFRALPPSSELRRKGSQRHGDSNEEPDRKRQKIDSNDNLVKLGAEEKDSGEKSGGVENSLQNAIDITAQFVYERLTPHLVTNLVLVSLTSLPDELPTTFKTSYTPITEAGTENQVRYLSRLIATQLTNAELGPGAEKTHASRRQQVDDATTSSSHDFASLGRNEKLLHSSQITAKARPKIQFGLLSITKELERFDALKLILLTFRRVLANEKRSNQGGFGVAQQKLLVRLVTRFYHDNLVDFEDLLIEHIIKDQKSRTELALLWIAELYSQLQGYTFCRTSNADDGQLSEEQRFERYDSVLCKLLEALHKQGGHKETLFHKILLEAPLLTPRALTWLRTACLDEGFSAFGMTTLRELILTRTRQRTGLLSLLLDFSYSNRNDVRLESVEIAKELFQINFVRNDVKDYLIKSLEYFTEPVPPSQVCANLPEGTEPQWNDVTIRTSLYLFLSVLPLDHSLIHNLAKVYALSSNDIKRVMLRAIDSAVKIIGAASNDLLDMIEKCPPGAETLAARIVHLLTERNPPTYELVGRISALYNQGRTDVRSMIPVLSGLEKDQILKILPNFILNAVNQKSVPIVFHKLLAGKNIKTGQHPMGASELLVAVHRIKTTDPEKTDLLLQNLELLLNQLSYSKDAIASAIDTLIDDAEIPATVFHTVARAHEAYPVLGSFISNVMIKIVQKYPWKHDQSLWQYFVRCAIATMPQSNMAILTLLDKDTFTNLLKDAGEESFIILKRLKDYIPTMSVHQQKKIDRGVRELILGNQEFRNQLLSDVRS</sequence>
<dbReference type="Pfam" id="PF12295">
    <property type="entry name" value="Symplekin_C"/>
    <property type="match status" value="1"/>
</dbReference>
<dbReference type="PANTHER" id="PTHR15245">
    <property type="entry name" value="SYMPLEKIN-RELATED"/>
    <property type="match status" value="1"/>
</dbReference>
<evidence type="ECO:0000256" key="4">
    <source>
        <dbReference type="SAM" id="MobiDB-lite"/>
    </source>
</evidence>
<comment type="subcellular location">
    <subcellularLocation>
        <location evidence="1">Nucleus</location>
    </subcellularLocation>
</comment>
<keyword evidence="7" id="KW-1185">Reference proteome</keyword>
<dbReference type="SUPFAM" id="SSF48371">
    <property type="entry name" value="ARM repeat"/>
    <property type="match status" value="1"/>
</dbReference>
<dbReference type="InterPro" id="IPR032460">
    <property type="entry name" value="Symplekin/Pta1_N"/>
</dbReference>
<keyword evidence="3" id="KW-0539">Nucleus</keyword>